<feature type="compositionally biased region" description="Low complexity" evidence="1">
    <location>
        <begin position="390"/>
        <end position="400"/>
    </location>
</feature>
<evidence type="ECO:0000313" key="2">
    <source>
        <dbReference type="EMBL" id="RXF68748.1"/>
    </source>
</evidence>
<dbReference type="OrthoDB" id="547419at2"/>
<dbReference type="EMBL" id="RYFI01000024">
    <property type="protein sequence ID" value="RXF68748.1"/>
    <property type="molecule type" value="Genomic_DNA"/>
</dbReference>
<gene>
    <name evidence="2" type="ORF">EK403_19495</name>
</gene>
<dbReference type="AlphaFoldDB" id="A0A4Q0M6Q5"/>
<evidence type="ECO:0000313" key="3">
    <source>
        <dbReference type="Proteomes" id="UP000289708"/>
    </source>
</evidence>
<comment type="caution">
    <text evidence="2">The sequence shown here is derived from an EMBL/GenBank/DDBJ whole genome shotgun (WGS) entry which is preliminary data.</text>
</comment>
<reference evidence="2 3" key="1">
    <citation type="submission" date="2018-12" db="EMBL/GenBank/DDBJ databases">
        <title>bacterium Hansschlegelia zhihuaiae S113.</title>
        <authorList>
            <person name="He J."/>
        </authorList>
    </citation>
    <scope>NUCLEOTIDE SEQUENCE [LARGE SCALE GENOMIC DNA]</scope>
    <source>
        <strain evidence="2 3">S 113</strain>
    </source>
</reference>
<keyword evidence="3" id="KW-1185">Reference proteome</keyword>
<organism evidence="2 3">
    <name type="scientific">Hansschlegelia zhihuaiae</name>
    <dbReference type="NCBI Taxonomy" id="405005"/>
    <lineage>
        <taxon>Bacteria</taxon>
        <taxon>Pseudomonadati</taxon>
        <taxon>Pseudomonadota</taxon>
        <taxon>Alphaproteobacteria</taxon>
        <taxon>Hyphomicrobiales</taxon>
        <taxon>Methylopilaceae</taxon>
        <taxon>Hansschlegelia</taxon>
    </lineage>
</organism>
<feature type="region of interest" description="Disordered" evidence="1">
    <location>
        <begin position="353"/>
        <end position="428"/>
    </location>
</feature>
<dbReference type="InterPro" id="IPR027417">
    <property type="entry name" value="P-loop_NTPase"/>
</dbReference>
<dbReference type="Proteomes" id="UP000289708">
    <property type="component" value="Unassembled WGS sequence"/>
</dbReference>
<evidence type="ECO:0008006" key="4">
    <source>
        <dbReference type="Google" id="ProtNLM"/>
    </source>
</evidence>
<proteinExistence type="predicted"/>
<evidence type="ECO:0000256" key="1">
    <source>
        <dbReference type="SAM" id="MobiDB-lite"/>
    </source>
</evidence>
<protein>
    <recommendedName>
        <fullName evidence="4">Sulfotransferase domain-containing protein</fullName>
    </recommendedName>
</protein>
<dbReference type="SUPFAM" id="SSF52540">
    <property type="entry name" value="P-loop containing nucleoside triphosphate hydrolases"/>
    <property type="match status" value="1"/>
</dbReference>
<accession>A0A4Q0M6Q5</accession>
<feature type="compositionally biased region" description="Gly residues" evidence="1">
    <location>
        <begin position="376"/>
        <end position="389"/>
    </location>
</feature>
<name>A0A4Q0M6Q5_9HYPH</name>
<sequence>MTEDIQTSEAPAASAERICFLHIGPHKTGTTSIQNALFVNADRLAKLGVYYPTVSGDRGGKQRRNHTPLSRMSNFKAQHLTDSPFWEELGRKIQKIDGSIVISTEHFAEALRDESRYRRVTEFFRERGFRIVAVAYVRDQPGWLNSWYTQDQRNFSSRQTFRQFLEHALEVGLVDPWAYLKRFLDDPQAEVRVVSFEQAVRQGLARSFLDAIGVPASFEIPEPKASNPNIGVKGMFAAQEIMRRVNGRVRSLPNYSDLYESFKGLMRGRDWEQTAYVGLSPDDEALIRERYRESNDRFAREWFGKDWATICPARSLELKTFDFDAASEDDKRDVLEVVERMVDLIGSSPSAARDFLKGDHKKAGGRPKKAGKKGLGKQGRGKQGLGKQGAGKQRLAKQGPGKQGLGKKGGGKKAGAKPAVDVPSAAEG</sequence>
<dbReference type="Gene3D" id="3.40.50.300">
    <property type="entry name" value="P-loop containing nucleotide triphosphate hydrolases"/>
    <property type="match status" value="1"/>
</dbReference>
<dbReference type="RefSeq" id="WP_128779129.1">
    <property type="nucleotide sequence ID" value="NZ_RYFI01000024.1"/>
</dbReference>
<feature type="compositionally biased region" description="Basic residues" evidence="1">
    <location>
        <begin position="363"/>
        <end position="375"/>
    </location>
</feature>